<proteinExistence type="predicted"/>
<evidence type="ECO:0000256" key="1">
    <source>
        <dbReference type="ARBA" id="ARBA00023002"/>
    </source>
</evidence>
<dbReference type="AlphaFoldDB" id="A0A7V7PK53"/>
<dbReference type="InterPro" id="IPR006076">
    <property type="entry name" value="FAD-dep_OxRdtase"/>
</dbReference>
<evidence type="ECO:0000313" key="4">
    <source>
        <dbReference type="Proteomes" id="UP000432089"/>
    </source>
</evidence>
<evidence type="ECO:0000313" key="3">
    <source>
        <dbReference type="EMBL" id="KAB0675986.1"/>
    </source>
</evidence>
<dbReference type="RefSeq" id="WP_150973757.1">
    <property type="nucleotide sequence ID" value="NZ_VZDO01000027.1"/>
</dbReference>
<sequence>MSAAEADVAVVGAGIVGIMTALALQDEGRSVVLIDRGGVAEGASFGNAGAFAFSDVLPLASPGIMRRAPRWLLDPLGPLTVRPAYAHRIAPWLFGFWRASGRAAFERSLKAQAAMMRLARAEMEKRIAAAGLGSMIRSDGCLEVYESERELEFSKANWERRAAEGIGFRHVDRGEIDALQPGLDLRFVRGTFVPEWQTVSDPHRFAVALAETVFARGGRLVKAEVRRIEAVNGGGARIVLADGSAIAARQAVLAAGAWSKALATGLGDRVPLDTERGYNTTLPPGSFDLRRQLVFGGHGFVVTPLETGLRVGGAVEFGGLELAPNFRRSEAMLAKAKRFMPALRTEGGRQWMGFRPSMPDSLPVIGRSHAGATIVYAFGHGHLGLTQSAATGRLVADLLAGRAPAIDARPFDPRRFREGN</sequence>
<protein>
    <submittedName>
        <fullName evidence="3">FAD-binding oxidoreductase</fullName>
    </submittedName>
</protein>
<dbReference type="Pfam" id="PF01266">
    <property type="entry name" value="DAO"/>
    <property type="match status" value="1"/>
</dbReference>
<keyword evidence="1" id="KW-0560">Oxidoreductase</keyword>
<reference evidence="3 4" key="1">
    <citation type="submission" date="2019-09" db="EMBL/GenBank/DDBJ databases">
        <title>YIM 132180 draft genome.</title>
        <authorList>
            <person name="Zhang K."/>
        </authorList>
    </citation>
    <scope>NUCLEOTIDE SEQUENCE [LARGE SCALE GENOMIC DNA]</scope>
    <source>
        <strain evidence="3 4">YIM 132180</strain>
    </source>
</reference>
<dbReference type="GO" id="GO:0005737">
    <property type="term" value="C:cytoplasm"/>
    <property type="evidence" value="ECO:0007669"/>
    <property type="project" value="TreeGrafter"/>
</dbReference>
<gene>
    <name evidence="3" type="ORF">F6X38_22240</name>
</gene>
<evidence type="ECO:0000259" key="2">
    <source>
        <dbReference type="Pfam" id="PF01266"/>
    </source>
</evidence>
<name>A0A7V7PK53_9HYPH</name>
<dbReference type="GO" id="GO:0016491">
    <property type="term" value="F:oxidoreductase activity"/>
    <property type="evidence" value="ECO:0007669"/>
    <property type="project" value="UniProtKB-KW"/>
</dbReference>
<dbReference type="SUPFAM" id="SSF54373">
    <property type="entry name" value="FAD-linked reductases, C-terminal domain"/>
    <property type="match status" value="1"/>
</dbReference>
<feature type="domain" description="FAD dependent oxidoreductase" evidence="2">
    <location>
        <begin position="7"/>
        <end position="398"/>
    </location>
</feature>
<keyword evidence="4" id="KW-1185">Reference proteome</keyword>
<accession>A0A7V7PK53</accession>
<dbReference type="PANTHER" id="PTHR13847:SF289">
    <property type="entry name" value="GLYCINE OXIDASE"/>
    <property type="match status" value="1"/>
</dbReference>
<dbReference type="Proteomes" id="UP000432089">
    <property type="component" value="Unassembled WGS sequence"/>
</dbReference>
<dbReference type="PANTHER" id="PTHR13847">
    <property type="entry name" value="SARCOSINE DEHYDROGENASE-RELATED"/>
    <property type="match status" value="1"/>
</dbReference>
<dbReference type="SUPFAM" id="SSF51905">
    <property type="entry name" value="FAD/NAD(P)-binding domain"/>
    <property type="match status" value="1"/>
</dbReference>
<dbReference type="Gene3D" id="3.30.9.10">
    <property type="entry name" value="D-Amino Acid Oxidase, subunit A, domain 2"/>
    <property type="match status" value="1"/>
</dbReference>
<dbReference type="EMBL" id="VZDO01000027">
    <property type="protein sequence ID" value="KAB0675986.1"/>
    <property type="molecule type" value="Genomic_DNA"/>
</dbReference>
<dbReference type="InterPro" id="IPR036188">
    <property type="entry name" value="FAD/NAD-bd_sf"/>
</dbReference>
<dbReference type="Gene3D" id="3.50.50.60">
    <property type="entry name" value="FAD/NAD(P)-binding domain"/>
    <property type="match status" value="2"/>
</dbReference>
<organism evidence="3 4">
    <name type="scientific">Plantimonas leprariae</name>
    <dbReference type="NCBI Taxonomy" id="2615207"/>
    <lineage>
        <taxon>Bacteria</taxon>
        <taxon>Pseudomonadati</taxon>
        <taxon>Pseudomonadota</taxon>
        <taxon>Alphaproteobacteria</taxon>
        <taxon>Hyphomicrobiales</taxon>
        <taxon>Aurantimonadaceae</taxon>
        <taxon>Plantimonas</taxon>
    </lineage>
</organism>
<comment type="caution">
    <text evidence="3">The sequence shown here is derived from an EMBL/GenBank/DDBJ whole genome shotgun (WGS) entry which is preliminary data.</text>
</comment>